<dbReference type="Proteomes" id="UP000027170">
    <property type="component" value="Unassembled WGS sequence"/>
</dbReference>
<comment type="caution">
    <text evidence="2">The sequence shown here is derived from an EMBL/GenBank/DDBJ whole genome shotgun (WGS) entry which is preliminary data.</text>
</comment>
<dbReference type="Gene3D" id="3.50.50.60">
    <property type="entry name" value="FAD/NAD(P)-binding domain"/>
    <property type="match status" value="1"/>
</dbReference>
<dbReference type="EMBL" id="JFZV01000001">
    <property type="protein sequence ID" value="KDN15620.1"/>
    <property type="molecule type" value="Genomic_DNA"/>
</dbReference>
<dbReference type="AlphaFoldDB" id="A0A066TIG5"/>
<dbReference type="InterPro" id="IPR036188">
    <property type="entry name" value="FAD/NAD-bd_sf"/>
</dbReference>
<dbReference type="SUPFAM" id="SSF51905">
    <property type="entry name" value="FAD/NAD(P)-binding domain"/>
    <property type="match status" value="1"/>
</dbReference>
<dbReference type="InterPro" id="IPR002937">
    <property type="entry name" value="Amino_oxidase"/>
</dbReference>
<evidence type="ECO:0000259" key="1">
    <source>
        <dbReference type="Pfam" id="PF01593"/>
    </source>
</evidence>
<dbReference type="RefSeq" id="WP_037404879.1">
    <property type="nucleotide sequence ID" value="NZ_JFZV01000001.1"/>
</dbReference>
<proteinExistence type="predicted"/>
<name>A0A066TIG5_9NEIS</name>
<protein>
    <recommendedName>
        <fullName evidence="1">Amine oxidase domain-containing protein</fullName>
    </recommendedName>
</protein>
<dbReference type="eggNOG" id="COG1233">
    <property type="taxonomic scope" value="Bacteria"/>
</dbReference>
<sequence length="542" mass="61931">MKISRRRFLGHALGVSMVGLTGYEAWRYFVPERPPISVDFPGKAIGHAIRDAQMQPPANIPTHYVNTVIIGSGAAALSAAWQLSRQKMQNYILLDGAERNGNNRGESQFGVDYPTGAHYLPLPSPESEHIRELLGDLQLYQHGVYDERALLQVPNERLFYQQHWQNELLPQRDADSERFFRFIHQLSNQRGADGKRLFTIPLDLSSTDSHWRRLEQITFAHWLQQQGYHSSTLLWYLDYCCRDDYGQGIGQICAWAGLHYFCARGNEQNEHGSVLTWPHGLHELSQRIRTFCRLQSLDRWPESSQPPKQPCSLNAFAVSIEEHAQGVRVLVCTGQHKYFWLEARHAICAMPLYIAAHVVKNIQQYGFKPESHMPQYAPWIVANFLLRGMPPESKNSRLAWDNILYQGAGLGYVVATHQQIRQRPPAYTSFTAYTALNQDTPANVRHWMLSASPEEIYRCAAAELEQIYGVVLRRRILQARLSLRGHAMAVPQPGYLTNQGLQALRSYTGRLQFAHSDLSGYSIFEEACYWGKRAAMQILAQQ</sequence>
<dbReference type="InterPro" id="IPR050464">
    <property type="entry name" value="Zeta_carotene_desat/Oxidored"/>
</dbReference>
<evidence type="ECO:0000313" key="2">
    <source>
        <dbReference type="EMBL" id="KDN15620.1"/>
    </source>
</evidence>
<dbReference type="GO" id="GO:0016491">
    <property type="term" value="F:oxidoreductase activity"/>
    <property type="evidence" value="ECO:0007669"/>
    <property type="project" value="InterPro"/>
</dbReference>
<feature type="domain" description="Amine oxidase" evidence="1">
    <location>
        <begin position="77"/>
        <end position="539"/>
    </location>
</feature>
<dbReference type="Pfam" id="PF01593">
    <property type="entry name" value="Amino_oxidase"/>
    <property type="match status" value="1"/>
</dbReference>
<accession>A0A066TIG5</accession>
<organism evidence="2 3">
    <name type="scientific">Snodgrassella communis</name>
    <dbReference type="NCBI Taxonomy" id="2946699"/>
    <lineage>
        <taxon>Bacteria</taxon>
        <taxon>Pseudomonadati</taxon>
        <taxon>Pseudomonadota</taxon>
        <taxon>Betaproteobacteria</taxon>
        <taxon>Neisseriales</taxon>
        <taxon>Neisseriaceae</taxon>
        <taxon>Snodgrassella</taxon>
    </lineage>
</organism>
<dbReference type="PANTHER" id="PTHR42923">
    <property type="entry name" value="PROTOPORPHYRINOGEN OXIDASE"/>
    <property type="match status" value="1"/>
</dbReference>
<evidence type="ECO:0000313" key="3">
    <source>
        <dbReference type="Proteomes" id="UP000027170"/>
    </source>
</evidence>
<dbReference type="OrthoDB" id="127573at2"/>
<reference evidence="2 3" key="1">
    <citation type="submission" date="2014-03" db="EMBL/GenBank/DDBJ databases">
        <title>The genomes of two eusocial bee gut symbionts.</title>
        <authorList>
            <person name="Kwong W.K."/>
            <person name="Engel P."/>
            <person name="Koch H."/>
            <person name="Moran N.A."/>
        </authorList>
    </citation>
    <scope>NUCLEOTIDE SEQUENCE [LARGE SCALE GENOMIC DNA]</scope>
    <source>
        <strain evidence="3">wkB29</strain>
    </source>
</reference>
<gene>
    <name evidence="2" type="ORF">SALWKB29_0039</name>
</gene>
<keyword evidence="3" id="KW-1185">Reference proteome</keyword>